<accession>A0A6V7QLF9</accession>
<proteinExistence type="predicted"/>
<name>A0A6V7QLF9_ANACO</name>
<sequence length="114" mass="13018">MLTRAAAHRGKGAARQNEPRSSNLQKLPSDSSLPNDPHDVDKEEEPVFMANGPKNAMIAYLKRQINEKDKDIINLYKKIDEVIGLLLNVQSNLENHETKLCRNQMKRIRLCPNQ</sequence>
<feature type="compositionally biased region" description="Basic residues" evidence="1">
    <location>
        <begin position="1"/>
        <end position="12"/>
    </location>
</feature>
<dbReference type="AlphaFoldDB" id="A0A6V7QLF9"/>
<evidence type="ECO:0000313" key="2">
    <source>
        <dbReference type="EMBL" id="CAD1843963.1"/>
    </source>
</evidence>
<organism evidence="2">
    <name type="scientific">Ananas comosus var. bracteatus</name>
    <name type="common">red pineapple</name>
    <dbReference type="NCBI Taxonomy" id="296719"/>
    <lineage>
        <taxon>Eukaryota</taxon>
        <taxon>Viridiplantae</taxon>
        <taxon>Streptophyta</taxon>
        <taxon>Embryophyta</taxon>
        <taxon>Tracheophyta</taxon>
        <taxon>Spermatophyta</taxon>
        <taxon>Magnoliopsida</taxon>
        <taxon>Liliopsida</taxon>
        <taxon>Poales</taxon>
        <taxon>Bromeliaceae</taxon>
        <taxon>Bromelioideae</taxon>
        <taxon>Ananas</taxon>
    </lineage>
</organism>
<feature type="compositionally biased region" description="Polar residues" evidence="1">
    <location>
        <begin position="19"/>
        <end position="34"/>
    </location>
</feature>
<feature type="region of interest" description="Disordered" evidence="1">
    <location>
        <begin position="1"/>
        <end position="49"/>
    </location>
</feature>
<reference evidence="2" key="1">
    <citation type="submission" date="2020-07" db="EMBL/GenBank/DDBJ databases">
        <authorList>
            <person name="Lin J."/>
        </authorList>
    </citation>
    <scope>NUCLEOTIDE SEQUENCE</scope>
</reference>
<evidence type="ECO:0000256" key="1">
    <source>
        <dbReference type="SAM" id="MobiDB-lite"/>
    </source>
</evidence>
<dbReference type="EMBL" id="LR862137">
    <property type="protein sequence ID" value="CAD1843963.1"/>
    <property type="molecule type" value="Genomic_DNA"/>
</dbReference>
<protein>
    <submittedName>
        <fullName evidence="2">Uncharacterized protein</fullName>
    </submittedName>
</protein>
<gene>
    <name evidence="2" type="ORF">CB5_LOCUS27174</name>
</gene>